<reference evidence="1" key="1">
    <citation type="submission" date="2022-02" db="EMBL/GenBank/DDBJ databases">
        <title>Plant Genome Project.</title>
        <authorList>
            <person name="Zhang R.-G."/>
        </authorList>
    </citation>
    <scope>NUCLEOTIDE SEQUENCE</scope>
    <source>
        <strain evidence="1">AT1</strain>
    </source>
</reference>
<dbReference type="EMBL" id="CM046392">
    <property type="protein sequence ID" value="KAI8553365.1"/>
    <property type="molecule type" value="Genomic_DNA"/>
</dbReference>
<organism evidence="1 2">
    <name type="scientific">Rhododendron molle</name>
    <name type="common">Chinese azalea</name>
    <name type="synonym">Azalea mollis</name>
    <dbReference type="NCBI Taxonomy" id="49168"/>
    <lineage>
        <taxon>Eukaryota</taxon>
        <taxon>Viridiplantae</taxon>
        <taxon>Streptophyta</taxon>
        <taxon>Embryophyta</taxon>
        <taxon>Tracheophyta</taxon>
        <taxon>Spermatophyta</taxon>
        <taxon>Magnoliopsida</taxon>
        <taxon>eudicotyledons</taxon>
        <taxon>Gunneridae</taxon>
        <taxon>Pentapetalae</taxon>
        <taxon>asterids</taxon>
        <taxon>Ericales</taxon>
        <taxon>Ericaceae</taxon>
        <taxon>Ericoideae</taxon>
        <taxon>Rhodoreae</taxon>
        <taxon>Rhododendron</taxon>
    </lineage>
</organism>
<gene>
    <name evidence="1" type="ORF">RHMOL_Rhmol05G0009900</name>
</gene>
<evidence type="ECO:0000313" key="2">
    <source>
        <dbReference type="Proteomes" id="UP001062846"/>
    </source>
</evidence>
<protein>
    <submittedName>
        <fullName evidence="1">Uncharacterized protein</fullName>
    </submittedName>
</protein>
<comment type="caution">
    <text evidence="1">The sequence shown here is derived from an EMBL/GenBank/DDBJ whole genome shotgun (WGS) entry which is preliminary data.</text>
</comment>
<name>A0ACC0NJG8_RHOML</name>
<evidence type="ECO:0000313" key="1">
    <source>
        <dbReference type="EMBL" id="KAI8553365.1"/>
    </source>
</evidence>
<keyword evidence="2" id="KW-1185">Reference proteome</keyword>
<sequence length="116" mass="13086">MDSSSDKLKKKAAAGTSSSIDPADIALKWVEKYPRLPASPLETMAWKRSAFKSGSQLSFWQRKIYPYVPVKWEKCSVKDQNKRDDVEMSIPQVTSSHVHEDNRAQSIGKNISIFGI</sequence>
<dbReference type="Proteomes" id="UP001062846">
    <property type="component" value="Chromosome 5"/>
</dbReference>
<proteinExistence type="predicted"/>
<accession>A0ACC0NJG8</accession>